<keyword evidence="6" id="KW-1185">Reference proteome</keyword>
<dbReference type="Gene3D" id="3.40.50.2300">
    <property type="match status" value="1"/>
</dbReference>
<dbReference type="PROSITE" id="PS50110">
    <property type="entry name" value="RESPONSE_REGULATORY"/>
    <property type="match status" value="1"/>
</dbReference>
<sequence>MKANKVLIVDDNNLNRKVFEHIIGLMYQFDIAENGQVALDKIRNGHFDLILMDIQMPVLDGINTLKAIKSENLTDAPVVAVSAFANQKDRDYFISMGFDDFIPKPIKPKMLLETLELYLKKKNAESTNFEADEQLSDDEFDQNKVRQLLKYNSSANIKQVYEEFVQECETLLAEIKVLAVKKDFEAIGDKLHIIKGNSGTFGAMAIYTYCQKFEKNIKSHNFEHTAEESVYLGWLIDSFKTKIQHSELLNP</sequence>
<gene>
    <name evidence="5" type="ORF">L0U89_14450</name>
</gene>
<dbReference type="PANTHER" id="PTHR43228:SF1">
    <property type="entry name" value="TWO-COMPONENT RESPONSE REGULATOR ARR22"/>
    <property type="match status" value="1"/>
</dbReference>
<keyword evidence="2" id="KW-0597">Phosphoprotein</keyword>
<dbReference type="Proteomes" id="UP001201449">
    <property type="component" value="Unassembled WGS sequence"/>
</dbReference>
<dbReference type="EMBL" id="JAKEVZ010000011">
    <property type="protein sequence ID" value="MCF1752260.1"/>
    <property type="molecule type" value="Genomic_DNA"/>
</dbReference>
<dbReference type="InterPro" id="IPR036641">
    <property type="entry name" value="HPT_dom_sf"/>
</dbReference>
<dbReference type="Pfam" id="PF01627">
    <property type="entry name" value="Hpt"/>
    <property type="match status" value="1"/>
</dbReference>
<organism evidence="5 6">
    <name type="scientific">Mariniradius sediminis</name>
    <dbReference type="NCBI Taxonomy" id="2909237"/>
    <lineage>
        <taxon>Bacteria</taxon>
        <taxon>Pseudomonadati</taxon>
        <taxon>Bacteroidota</taxon>
        <taxon>Cytophagia</taxon>
        <taxon>Cytophagales</taxon>
        <taxon>Cyclobacteriaceae</taxon>
        <taxon>Mariniradius</taxon>
    </lineage>
</organism>
<dbReference type="PANTHER" id="PTHR43228">
    <property type="entry name" value="TWO-COMPONENT RESPONSE REGULATOR"/>
    <property type="match status" value="1"/>
</dbReference>
<feature type="modified residue" description="Phosphohistidine" evidence="1">
    <location>
        <position position="192"/>
    </location>
</feature>
<evidence type="ECO:0000313" key="6">
    <source>
        <dbReference type="Proteomes" id="UP001201449"/>
    </source>
</evidence>
<evidence type="ECO:0000259" key="3">
    <source>
        <dbReference type="PROSITE" id="PS50110"/>
    </source>
</evidence>
<evidence type="ECO:0000256" key="1">
    <source>
        <dbReference type="PROSITE-ProRule" id="PRU00110"/>
    </source>
</evidence>
<comment type="caution">
    <text evidence="5">The sequence shown here is derived from an EMBL/GenBank/DDBJ whole genome shotgun (WGS) entry which is preliminary data.</text>
</comment>
<evidence type="ECO:0000259" key="4">
    <source>
        <dbReference type="PROSITE" id="PS50894"/>
    </source>
</evidence>
<evidence type="ECO:0000313" key="5">
    <source>
        <dbReference type="EMBL" id="MCF1752260.1"/>
    </source>
</evidence>
<dbReference type="InterPro" id="IPR008207">
    <property type="entry name" value="Sig_transdc_His_kin_Hpt_dom"/>
</dbReference>
<dbReference type="SUPFAM" id="SSF47226">
    <property type="entry name" value="Histidine-containing phosphotransfer domain, HPT domain"/>
    <property type="match status" value="1"/>
</dbReference>
<feature type="modified residue" description="4-aspartylphosphate" evidence="2">
    <location>
        <position position="53"/>
    </location>
</feature>
<dbReference type="InterPro" id="IPR001789">
    <property type="entry name" value="Sig_transdc_resp-reg_receiver"/>
</dbReference>
<dbReference type="CDD" id="cd17546">
    <property type="entry name" value="REC_hyHK_CKI1_RcsC-like"/>
    <property type="match status" value="1"/>
</dbReference>
<evidence type="ECO:0000256" key="2">
    <source>
        <dbReference type="PROSITE-ProRule" id="PRU00169"/>
    </source>
</evidence>
<dbReference type="SUPFAM" id="SSF52172">
    <property type="entry name" value="CheY-like"/>
    <property type="match status" value="1"/>
</dbReference>
<dbReference type="SMART" id="SM00448">
    <property type="entry name" value="REC"/>
    <property type="match status" value="1"/>
</dbReference>
<accession>A0ABS9BW11</accession>
<reference evidence="5 6" key="1">
    <citation type="submission" date="2022-01" db="EMBL/GenBank/DDBJ databases">
        <title>Mariniradius saccharolyticus sp. nov., isolated from sediment of a river.</title>
        <authorList>
            <person name="Liu H."/>
        </authorList>
    </citation>
    <scope>NUCLEOTIDE SEQUENCE [LARGE SCALE GENOMIC DNA]</scope>
    <source>
        <strain evidence="5 6">RY-2</strain>
    </source>
</reference>
<feature type="domain" description="Response regulatory" evidence="3">
    <location>
        <begin position="5"/>
        <end position="119"/>
    </location>
</feature>
<dbReference type="PROSITE" id="PS50894">
    <property type="entry name" value="HPT"/>
    <property type="match status" value="1"/>
</dbReference>
<name>A0ABS9BW11_9BACT</name>
<dbReference type="RefSeq" id="WP_234862163.1">
    <property type="nucleotide sequence ID" value="NZ_JAKEVZ010000011.1"/>
</dbReference>
<dbReference type="Pfam" id="PF00072">
    <property type="entry name" value="Response_reg"/>
    <property type="match status" value="1"/>
</dbReference>
<feature type="domain" description="HPt" evidence="4">
    <location>
        <begin position="153"/>
        <end position="251"/>
    </location>
</feature>
<proteinExistence type="predicted"/>
<dbReference type="InterPro" id="IPR011006">
    <property type="entry name" value="CheY-like_superfamily"/>
</dbReference>
<dbReference type="InterPro" id="IPR052048">
    <property type="entry name" value="ST_Response_Regulator"/>
</dbReference>
<dbReference type="Gene3D" id="1.20.120.160">
    <property type="entry name" value="HPT domain"/>
    <property type="match status" value="1"/>
</dbReference>
<protein>
    <submittedName>
        <fullName evidence="5">Response regulator</fullName>
    </submittedName>
</protein>